<evidence type="ECO:0000256" key="7">
    <source>
        <dbReference type="ARBA" id="ARBA00034808"/>
    </source>
</evidence>
<evidence type="ECO:0000259" key="9">
    <source>
        <dbReference type="PROSITE" id="PS51194"/>
    </source>
</evidence>
<dbReference type="AlphaFoldDB" id="Q2GSI8"/>
<dbReference type="STRING" id="306901.Q2GSI8"/>
<dbReference type="GO" id="GO:0005634">
    <property type="term" value="C:nucleus"/>
    <property type="evidence" value="ECO:0007669"/>
    <property type="project" value="TreeGrafter"/>
</dbReference>
<dbReference type="Proteomes" id="UP000001056">
    <property type="component" value="Unassembled WGS sequence"/>
</dbReference>
<dbReference type="PROSITE" id="PS51192">
    <property type="entry name" value="HELICASE_ATP_BIND_1"/>
    <property type="match status" value="1"/>
</dbReference>
<dbReference type="CDD" id="cd18018">
    <property type="entry name" value="DEXHc_RecQ4-like"/>
    <property type="match status" value="1"/>
</dbReference>
<dbReference type="PROSITE" id="PS51194">
    <property type="entry name" value="HELICASE_CTER"/>
    <property type="match status" value="1"/>
</dbReference>
<dbReference type="OMA" id="TVENFVY"/>
<feature type="domain" description="Helicase ATP-binding" evidence="8">
    <location>
        <begin position="25"/>
        <end position="209"/>
    </location>
</feature>
<sequence>MEVAQKLLTETFGYTAFRHEQAGAIGRILAGANVLAVFPTGAGKSLCYQIPAIAFPQLDLQNTSRTPGEHGITIVVSPLIALMKDQVDALKRRKVPAECIDSTKTWEQQQQTYAALREGKLRILYCAPERLNNEGFVATMRHVKGGVRLLAVDEAHCISEWGHSFRPEYLKVARFADEIAAEKVICLTATATPKVVDDICSAFKIPAEGVFRTTAYRPNLNLHARAVKTKQDKYPLIFQFLNENPGPTLVYVTLQQQSVQLAADLREQGFDAEAFHAGMKVDAKAEVQDKFLANHIRIVVATIAFGMGIDKPDIRNIVHFDVSSTIEEYCQQVGRAGRDGKTGNCMFYICPDDRYIRENFARGDLPSRKSLKGLLIDIFGENTAKSVGDTFKTSHYVQSRVYDIRQSPLATIYAALELRFGLIRAITPEYSEYKFAATPMYFARIKTERSPTGNAIYTNAVKKSKFHHVDINGIVSRTGLPRVDLVRKLNEMHDTGLIELKAGGMEQKYRILQPLPQTNLALNALVDDLHADLSRREADALRRTQQVEDLVTGDQCLALALAQHFGMGLPDGKIKCGHCTHCLTGRRVVMPPRQPRKPDLAKIKRILAACDVRDDPRFLARIAFDIKSPRVTQLKMDKHPVFMTLADHDFEACEGAAE</sequence>
<dbReference type="PANTHER" id="PTHR13710:SF120">
    <property type="entry name" value="BIFUNCTIONAL 3'-5' EXONUCLEASE_ATP-DEPENDENT HELICASE WRN"/>
    <property type="match status" value="1"/>
</dbReference>
<dbReference type="GO" id="GO:0016787">
    <property type="term" value="F:hydrolase activity"/>
    <property type="evidence" value="ECO:0007669"/>
    <property type="project" value="UniProtKB-KW"/>
</dbReference>
<keyword evidence="11" id="KW-1185">Reference proteome</keyword>
<evidence type="ECO:0000256" key="5">
    <source>
        <dbReference type="ARBA" id="ARBA00022840"/>
    </source>
</evidence>
<evidence type="ECO:0000256" key="6">
    <source>
        <dbReference type="ARBA" id="ARBA00034617"/>
    </source>
</evidence>
<dbReference type="SMART" id="SM00490">
    <property type="entry name" value="HELICc"/>
    <property type="match status" value="1"/>
</dbReference>
<evidence type="ECO:0000313" key="11">
    <source>
        <dbReference type="Proteomes" id="UP000001056"/>
    </source>
</evidence>
<keyword evidence="2" id="KW-0547">Nucleotide-binding</keyword>
<keyword evidence="5" id="KW-0067">ATP-binding</keyword>
<dbReference type="VEuPathDB" id="FungiDB:CHGG_09066"/>
<dbReference type="InterPro" id="IPR001650">
    <property type="entry name" value="Helicase_C-like"/>
</dbReference>
<keyword evidence="4" id="KW-0347">Helicase</keyword>
<dbReference type="GO" id="GO:0009378">
    <property type="term" value="F:four-way junction helicase activity"/>
    <property type="evidence" value="ECO:0007669"/>
    <property type="project" value="TreeGrafter"/>
</dbReference>
<dbReference type="HOGENOM" id="CLU_001103_9_2_1"/>
<dbReference type="OrthoDB" id="10261556at2759"/>
<evidence type="ECO:0000256" key="2">
    <source>
        <dbReference type="ARBA" id="ARBA00022741"/>
    </source>
</evidence>
<dbReference type="eggNOG" id="KOG0351">
    <property type="taxonomic scope" value="Eukaryota"/>
</dbReference>
<dbReference type="Pfam" id="PF00270">
    <property type="entry name" value="DEAD"/>
    <property type="match status" value="1"/>
</dbReference>
<dbReference type="InParanoid" id="Q2GSI8"/>
<dbReference type="InterPro" id="IPR004589">
    <property type="entry name" value="DNA_helicase_ATP-dep_RecQ"/>
</dbReference>
<dbReference type="SUPFAM" id="SSF52540">
    <property type="entry name" value="P-loop containing nucleoside triphosphate hydrolases"/>
    <property type="match status" value="1"/>
</dbReference>
<dbReference type="GO" id="GO:0005524">
    <property type="term" value="F:ATP binding"/>
    <property type="evidence" value="ECO:0007669"/>
    <property type="project" value="UniProtKB-KW"/>
</dbReference>
<comment type="catalytic activity">
    <reaction evidence="6">
        <text>Couples ATP hydrolysis with the unwinding of duplex DNA by translocating in the 3'-5' direction.</text>
        <dbReference type="EC" id="5.6.2.4"/>
    </reaction>
</comment>
<comment type="similarity">
    <text evidence="1">Belongs to the helicase family. RecQ subfamily.</text>
</comment>
<dbReference type="InterPro" id="IPR014001">
    <property type="entry name" value="Helicase_ATP-bd"/>
</dbReference>
<evidence type="ECO:0000256" key="4">
    <source>
        <dbReference type="ARBA" id="ARBA00022806"/>
    </source>
</evidence>
<dbReference type="GO" id="GO:0005694">
    <property type="term" value="C:chromosome"/>
    <property type="evidence" value="ECO:0007669"/>
    <property type="project" value="TreeGrafter"/>
</dbReference>
<dbReference type="InterPro" id="IPR027417">
    <property type="entry name" value="P-loop_NTPase"/>
</dbReference>
<keyword evidence="3" id="KW-0378">Hydrolase</keyword>
<dbReference type="GO" id="GO:0003676">
    <property type="term" value="F:nucleic acid binding"/>
    <property type="evidence" value="ECO:0007669"/>
    <property type="project" value="InterPro"/>
</dbReference>
<dbReference type="PANTHER" id="PTHR13710">
    <property type="entry name" value="DNA HELICASE RECQ FAMILY MEMBER"/>
    <property type="match status" value="1"/>
</dbReference>
<dbReference type="GO" id="GO:0043138">
    <property type="term" value="F:3'-5' DNA helicase activity"/>
    <property type="evidence" value="ECO:0007669"/>
    <property type="project" value="UniProtKB-EC"/>
</dbReference>
<accession>Q2GSI8</accession>
<dbReference type="Gene3D" id="3.40.50.300">
    <property type="entry name" value="P-loop containing nucleotide triphosphate hydrolases"/>
    <property type="match status" value="2"/>
</dbReference>
<dbReference type="EMBL" id="CH408034">
    <property type="protein sequence ID" value="EAQ85052.1"/>
    <property type="molecule type" value="Genomic_DNA"/>
</dbReference>
<name>Q2GSI8_CHAGB</name>
<evidence type="ECO:0000256" key="1">
    <source>
        <dbReference type="ARBA" id="ARBA00005446"/>
    </source>
</evidence>
<dbReference type="GO" id="GO:0000724">
    <property type="term" value="P:double-strand break repair via homologous recombination"/>
    <property type="evidence" value="ECO:0007669"/>
    <property type="project" value="TreeGrafter"/>
</dbReference>
<dbReference type="Pfam" id="PF00271">
    <property type="entry name" value="Helicase_C"/>
    <property type="match status" value="1"/>
</dbReference>
<dbReference type="InterPro" id="IPR011545">
    <property type="entry name" value="DEAD/DEAH_box_helicase_dom"/>
</dbReference>
<gene>
    <name evidence="10" type="ORF">CHGG_09066</name>
</gene>
<protein>
    <recommendedName>
        <fullName evidence="7">DNA 3'-5' helicase</fullName>
        <ecNumber evidence="7">5.6.2.4</ecNumber>
    </recommendedName>
</protein>
<reference evidence="11" key="1">
    <citation type="journal article" date="2015" name="Genome Announc.">
        <title>Draft genome sequence of the cellulolytic fungus Chaetomium globosum.</title>
        <authorList>
            <person name="Cuomo C.A."/>
            <person name="Untereiner W.A."/>
            <person name="Ma L.-J."/>
            <person name="Grabherr M."/>
            <person name="Birren B.W."/>
        </authorList>
    </citation>
    <scope>NUCLEOTIDE SEQUENCE [LARGE SCALE GENOMIC DNA]</scope>
    <source>
        <strain evidence="11">ATCC 6205 / CBS 148.51 / DSM 1962 / NBRC 6347 / NRRL 1970</strain>
    </source>
</reference>
<dbReference type="InterPro" id="IPR036388">
    <property type="entry name" value="WH-like_DNA-bd_sf"/>
</dbReference>
<dbReference type="NCBIfam" id="TIGR00614">
    <property type="entry name" value="recQ_fam"/>
    <property type="match status" value="1"/>
</dbReference>
<dbReference type="SMART" id="SM00487">
    <property type="entry name" value="DEXDc"/>
    <property type="match status" value="1"/>
</dbReference>
<evidence type="ECO:0000256" key="3">
    <source>
        <dbReference type="ARBA" id="ARBA00022801"/>
    </source>
</evidence>
<proteinExistence type="inferred from homology"/>
<feature type="domain" description="Helicase C-terminal" evidence="9">
    <location>
        <begin position="236"/>
        <end position="379"/>
    </location>
</feature>
<dbReference type="Gene3D" id="1.10.10.10">
    <property type="entry name" value="Winged helix-like DNA-binding domain superfamily/Winged helix DNA-binding domain"/>
    <property type="match status" value="1"/>
</dbReference>
<dbReference type="GO" id="GO:0005737">
    <property type="term" value="C:cytoplasm"/>
    <property type="evidence" value="ECO:0007669"/>
    <property type="project" value="TreeGrafter"/>
</dbReference>
<dbReference type="GeneID" id="4395705"/>
<dbReference type="RefSeq" id="XP_001226993.1">
    <property type="nucleotide sequence ID" value="XM_001226992.1"/>
</dbReference>
<dbReference type="EC" id="5.6.2.4" evidence="7"/>
<evidence type="ECO:0000259" key="8">
    <source>
        <dbReference type="PROSITE" id="PS51192"/>
    </source>
</evidence>
<evidence type="ECO:0000313" key="10">
    <source>
        <dbReference type="EMBL" id="EAQ85052.1"/>
    </source>
</evidence>
<organism evidence="10 11">
    <name type="scientific">Chaetomium globosum (strain ATCC 6205 / CBS 148.51 / DSM 1962 / NBRC 6347 / NRRL 1970)</name>
    <name type="common">Soil fungus</name>
    <dbReference type="NCBI Taxonomy" id="306901"/>
    <lineage>
        <taxon>Eukaryota</taxon>
        <taxon>Fungi</taxon>
        <taxon>Dikarya</taxon>
        <taxon>Ascomycota</taxon>
        <taxon>Pezizomycotina</taxon>
        <taxon>Sordariomycetes</taxon>
        <taxon>Sordariomycetidae</taxon>
        <taxon>Sordariales</taxon>
        <taxon>Chaetomiaceae</taxon>
        <taxon>Chaetomium</taxon>
    </lineage>
</organism>